<reference evidence="2 3" key="1">
    <citation type="submission" date="2017-04" db="EMBL/GenBank/DDBJ databases">
        <authorList>
            <person name="Afonso C.L."/>
            <person name="Miller P.J."/>
            <person name="Scott M.A."/>
            <person name="Spackman E."/>
            <person name="Goraichik I."/>
            <person name="Dimitrov K.M."/>
            <person name="Suarez D.L."/>
            <person name="Swayne D.E."/>
        </authorList>
    </citation>
    <scope>NUCLEOTIDE SEQUENCE [LARGE SCALE GENOMIC DNA]</scope>
    <source>
        <strain evidence="2 3">KR-140</strain>
    </source>
</reference>
<dbReference type="GO" id="GO:0005737">
    <property type="term" value="C:cytoplasm"/>
    <property type="evidence" value="ECO:0007669"/>
    <property type="project" value="TreeGrafter"/>
</dbReference>
<dbReference type="InterPro" id="IPR016181">
    <property type="entry name" value="Acyl_CoA_acyltransferase"/>
</dbReference>
<gene>
    <name evidence="2" type="ORF">SAMN00790413_04571</name>
</gene>
<dbReference type="STRING" id="695939.SAMN00790413_04571"/>
<evidence type="ECO:0000313" key="2">
    <source>
        <dbReference type="EMBL" id="SMB81411.1"/>
    </source>
</evidence>
<dbReference type="Proteomes" id="UP000192582">
    <property type="component" value="Unassembled WGS sequence"/>
</dbReference>
<dbReference type="PANTHER" id="PTHR43441:SF3">
    <property type="entry name" value="ACETYLTRANSFERASE"/>
    <property type="match status" value="1"/>
</dbReference>
<dbReference type="InterPro" id="IPR000182">
    <property type="entry name" value="GNAT_dom"/>
</dbReference>
<dbReference type="AlphaFoldDB" id="A0A1W1UKT9"/>
<name>A0A1W1UKT9_9DEIO</name>
<dbReference type="OrthoDB" id="9799321at2"/>
<feature type="domain" description="N-acetyltransferase" evidence="1">
    <location>
        <begin position="17"/>
        <end position="185"/>
    </location>
</feature>
<evidence type="ECO:0000313" key="3">
    <source>
        <dbReference type="Proteomes" id="UP000192582"/>
    </source>
</evidence>
<evidence type="ECO:0000259" key="1">
    <source>
        <dbReference type="PROSITE" id="PS51186"/>
    </source>
</evidence>
<dbReference type="InterPro" id="IPR051908">
    <property type="entry name" value="Ribosomal_N-acetyltransferase"/>
</dbReference>
<dbReference type="GO" id="GO:1990189">
    <property type="term" value="F:protein N-terminal-serine acetyltransferase activity"/>
    <property type="evidence" value="ECO:0007669"/>
    <property type="project" value="TreeGrafter"/>
</dbReference>
<dbReference type="GO" id="GO:0008999">
    <property type="term" value="F:protein-N-terminal-alanine acetyltransferase activity"/>
    <property type="evidence" value="ECO:0007669"/>
    <property type="project" value="TreeGrafter"/>
</dbReference>
<organism evidence="2 3">
    <name type="scientific">Deinococcus hopiensis KR-140</name>
    <dbReference type="NCBI Taxonomy" id="695939"/>
    <lineage>
        <taxon>Bacteria</taxon>
        <taxon>Thermotogati</taxon>
        <taxon>Deinococcota</taxon>
        <taxon>Deinococci</taxon>
        <taxon>Deinococcales</taxon>
        <taxon>Deinococcaceae</taxon>
        <taxon>Deinococcus</taxon>
    </lineage>
</organism>
<dbReference type="SUPFAM" id="SSF55729">
    <property type="entry name" value="Acyl-CoA N-acyltransferases (Nat)"/>
    <property type="match status" value="1"/>
</dbReference>
<protein>
    <submittedName>
        <fullName evidence="2">Protein N-acetyltransferase, RimJ/RimL family</fullName>
    </submittedName>
</protein>
<dbReference type="RefSeq" id="WP_084045934.1">
    <property type="nucleotide sequence ID" value="NZ_FWWU01000005.1"/>
</dbReference>
<accession>A0A1W1UKT9</accession>
<dbReference type="EMBL" id="FWWU01000005">
    <property type="protein sequence ID" value="SMB81411.1"/>
    <property type="molecule type" value="Genomic_DNA"/>
</dbReference>
<keyword evidence="3" id="KW-1185">Reference proteome</keyword>
<proteinExistence type="predicted"/>
<dbReference type="Gene3D" id="3.40.630.30">
    <property type="match status" value="1"/>
</dbReference>
<sequence length="192" mass="21160">MSSALPAIPREVRTSRLLLRAPRSEDAQSVHAAVHASLPELRPWMVWAQDPLDLPGTAENLTRAAEAFTAGENLRYLVWNAAGTKLVGSSGYHALDWRVPKGEIGYWIATAHAGQGYATEVARALTELALWPQVEGGLGFRRLEIRCDARNDRSARIPARLGYTLDAVLKNDDVAADDPMQLRDTLIFSMTR</sequence>
<dbReference type="PANTHER" id="PTHR43441">
    <property type="entry name" value="RIBOSOMAL-PROTEIN-SERINE ACETYLTRANSFERASE"/>
    <property type="match status" value="1"/>
</dbReference>
<keyword evidence="2" id="KW-0808">Transferase</keyword>
<dbReference type="PROSITE" id="PS51186">
    <property type="entry name" value="GNAT"/>
    <property type="match status" value="1"/>
</dbReference>
<dbReference type="Pfam" id="PF13302">
    <property type="entry name" value="Acetyltransf_3"/>
    <property type="match status" value="1"/>
</dbReference>